<feature type="region of interest" description="Disordered" evidence="1">
    <location>
        <begin position="61"/>
        <end position="161"/>
    </location>
</feature>
<organism evidence="3">
    <name type="scientific">Corethron hystrix</name>
    <dbReference type="NCBI Taxonomy" id="216773"/>
    <lineage>
        <taxon>Eukaryota</taxon>
        <taxon>Sar</taxon>
        <taxon>Stramenopiles</taxon>
        <taxon>Ochrophyta</taxon>
        <taxon>Bacillariophyta</taxon>
        <taxon>Coscinodiscophyceae</taxon>
        <taxon>Corethrophycidae</taxon>
        <taxon>Corethrales</taxon>
        <taxon>Corethraceae</taxon>
        <taxon>Corethron</taxon>
    </lineage>
</organism>
<feature type="compositionally biased region" description="Basic and acidic residues" evidence="1">
    <location>
        <begin position="151"/>
        <end position="161"/>
    </location>
</feature>
<evidence type="ECO:0000313" key="3">
    <source>
        <dbReference type="EMBL" id="CAD8878303.1"/>
    </source>
</evidence>
<sequence>MASSHYRVSPFVVILATTSAVFAAQCACSEAFSLKSLPAEKVRFGLSTSTSLYASLVGADDDKTSEAPSAPVSRAKGERRRRSSSNRVDVHSDGSDAGKTETSSGPKGDRSLGPRGGRRSRRGSSFSRSSTSASGRDASSSPTVARKRAPHQFDHTKEEARPFVDALAKIRTQDPNEEAPALELTGSSSTEGKYIEDPHFSFMSLDEIFPGLDFSMKFANSKEFRTSLRSAIREDIFDTTPMYHKMSEKARKMLLLPDSSLQGSWRCNGGNWARAEDNNGSDKSDNCRMKKLTLALRSHLGPNAPLGDEFMDKIGSLCGSKPQTHWIDIVGVLDRRIPHSWHTDTGNCPNGDTRTVLLAFPPEDGYDGVGVYSHLIKLKREQWAPEGHTPNEPVLFGRMEEVGEEYIVRPRFCMGRELIMYRDIDVLHSSPDVAYRSSLMRFM</sequence>
<gene>
    <name evidence="3" type="ORF">CHYS00102_LOCUS5487</name>
</gene>
<evidence type="ECO:0000256" key="2">
    <source>
        <dbReference type="SAM" id="SignalP"/>
    </source>
</evidence>
<evidence type="ECO:0000256" key="1">
    <source>
        <dbReference type="SAM" id="MobiDB-lite"/>
    </source>
</evidence>
<feature type="signal peptide" evidence="2">
    <location>
        <begin position="1"/>
        <end position="23"/>
    </location>
</feature>
<feature type="compositionally biased region" description="Low complexity" evidence="1">
    <location>
        <begin position="123"/>
        <end position="143"/>
    </location>
</feature>
<reference evidence="3" key="1">
    <citation type="submission" date="2021-01" db="EMBL/GenBank/DDBJ databases">
        <authorList>
            <person name="Corre E."/>
            <person name="Pelletier E."/>
            <person name="Niang G."/>
            <person name="Scheremetjew M."/>
            <person name="Finn R."/>
            <person name="Kale V."/>
            <person name="Holt S."/>
            <person name="Cochrane G."/>
            <person name="Meng A."/>
            <person name="Brown T."/>
            <person name="Cohen L."/>
        </authorList>
    </citation>
    <scope>NUCLEOTIDE SEQUENCE</scope>
    <source>
        <strain evidence="3">308</strain>
    </source>
</reference>
<protein>
    <recommendedName>
        <fullName evidence="4">Fe2OG dioxygenase domain-containing protein</fullName>
    </recommendedName>
</protein>
<feature type="chain" id="PRO_5031243920" description="Fe2OG dioxygenase domain-containing protein" evidence="2">
    <location>
        <begin position="24"/>
        <end position="443"/>
    </location>
</feature>
<feature type="compositionally biased region" description="Basic and acidic residues" evidence="1">
    <location>
        <begin position="88"/>
        <end position="99"/>
    </location>
</feature>
<dbReference type="EMBL" id="HBFR01007601">
    <property type="protein sequence ID" value="CAD8878303.1"/>
    <property type="molecule type" value="Transcribed_RNA"/>
</dbReference>
<proteinExistence type="predicted"/>
<keyword evidence="2" id="KW-0732">Signal</keyword>
<name>A0A7S1B8D3_9STRA</name>
<dbReference type="AlphaFoldDB" id="A0A7S1B8D3"/>
<evidence type="ECO:0008006" key="4">
    <source>
        <dbReference type="Google" id="ProtNLM"/>
    </source>
</evidence>
<accession>A0A7S1B8D3</accession>